<feature type="compositionally biased region" description="Polar residues" evidence="1">
    <location>
        <begin position="342"/>
        <end position="364"/>
    </location>
</feature>
<dbReference type="GeneID" id="64965758"/>
<organism evidence="2 3">
    <name type="scientific">Aspergillus kawachii</name>
    <name type="common">White koji mold</name>
    <name type="synonym">Aspergillus awamori var. kawachi</name>
    <dbReference type="NCBI Taxonomy" id="1069201"/>
    <lineage>
        <taxon>Eukaryota</taxon>
        <taxon>Fungi</taxon>
        <taxon>Dikarya</taxon>
        <taxon>Ascomycota</taxon>
        <taxon>Pezizomycotina</taxon>
        <taxon>Eurotiomycetes</taxon>
        <taxon>Eurotiomycetidae</taxon>
        <taxon>Eurotiales</taxon>
        <taxon>Aspergillaceae</taxon>
        <taxon>Aspergillus</taxon>
        <taxon>Aspergillus subgen. Circumdati</taxon>
    </lineage>
</organism>
<gene>
    <name evidence="2" type="ORF">AKAW2_80238S</name>
</gene>
<evidence type="ECO:0000256" key="1">
    <source>
        <dbReference type="SAM" id="MobiDB-lite"/>
    </source>
</evidence>
<dbReference type="EMBL" id="AP024432">
    <property type="protein sequence ID" value="BCS04437.1"/>
    <property type="molecule type" value="Genomic_DNA"/>
</dbReference>
<accession>A0A7R8A481</accession>
<evidence type="ECO:0000313" key="2">
    <source>
        <dbReference type="EMBL" id="BCS04437.1"/>
    </source>
</evidence>
<feature type="region of interest" description="Disordered" evidence="1">
    <location>
        <begin position="160"/>
        <end position="213"/>
    </location>
</feature>
<dbReference type="GO" id="GO:0007131">
    <property type="term" value="P:reciprocal meiotic recombination"/>
    <property type="evidence" value="ECO:0007669"/>
    <property type="project" value="InterPro"/>
</dbReference>
<protein>
    <submittedName>
        <fullName evidence="2">Uncharacterized protein</fullName>
    </submittedName>
</protein>
<keyword evidence="3" id="KW-1185">Reference proteome</keyword>
<feature type="compositionally biased region" description="Polar residues" evidence="1">
    <location>
        <begin position="160"/>
        <end position="187"/>
    </location>
</feature>
<dbReference type="AlphaFoldDB" id="A0A7R8A481"/>
<dbReference type="Pfam" id="PF03525">
    <property type="entry name" value="Meiotic_rec114"/>
    <property type="match status" value="1"/>
</dbReference>
<name>A0A7R8A481_ASPKA</name>
<dbReference type="RefSeq" id="XP_041548199.1">
    <property type="nucleotide sequence ID" value="XM_041681237.1"/>
</dbReference>
<dbReference type="Proteomes" id="UP000661280">
    <property type="component" value="Chromosome 8"/>
</dbReference>
<sequence length="501" mass="54533">MMQSRAQQPPDPTVLTRLSLAKFSHTTTSLTHRGPLNWSHIMGNGDMTAIFERRTMTSFTPDRVLLKVLRVHESLEEIDLTHFIIEAESITQSSQHAVSKPRFAVVVKPPCLAVKYPRGNTVRRFQIKFTFDSDYYTALSILRELGCPVSEPSVGSMRKLTSSQWNSGSIEGTSMSRGPPYSLSSMPGPSEPVGASSLQRSSTTGASGSSSSVTACNSLPSTSWSTAQTSDTTCAKGTKDQAFLATAQTPFQYAPAVGQKDVTSSDIITSRPFTSSAAERLLKPEINIPPRRVLPWSSTSKRANTMTKAPPTVPYATVTSGTSSNIDTIEKSQIPTKPPQVARSNQLGMQTQTRPATSGESTTMPRLRLLPPKLPNAKNDRQQPHPESGPNISAHTGPHKQPPCLKAVNPPVVPSYPSIKCNLQAERTEASKLSTGKQGEAQQAKIMDALTTADLSSYISNPTEERMASLETWICNQLEDEGFLELCRDVEGIWQRIAFGR</sequence>
<reference evidence="2" key="2">
    <citation type="submission" date="2021-02" db="EMBL/GenBank/DDBJ databases">
        <title>Aspergillus luchuensis mut. kawachii IFO 4304 genome sequence.</title>
        <authorList>
            <person name="Mori K."/>
            <person name="Kadooka C."/>
            <person name="Goto M."/>
            <person name="Futagami T."/>
        </authorList>
    </citation>
    <scope>NUCLEOTIDE SEQUENCE</scope>
    <source>
        <strain evidence="2">IFO 4308</strain>
    </source>
</reference>
<reference evidence="2" key="1">
    <citation type="submission" date="2021-01" db="EMBL/GenBank/DDBJ databases">
        <authorList>
            <consortium name="Aspergillus luchuensis mut. kawachii IFO 4304 genome sequencing consortium"/>
            <person name="Kazuki M."/>
            <person name="Futagami T."/>
        </authorList>
    </citation>
    <scope>NUCLEOTIDE SEQUENCE</scope>
    <source>
        <strain evidence="2">IFO 4308</strain>
    </source>
</reference>
<feature type="compositionally biased region" description="Polar residues" evidence="1">
    <location>
        <begin position="317"/>
        <end position="335"/>
    </location>
</feature>
<dbReference type="InterPro" id="IPR004354">
    <property type="entry name" value="Meiotic_Rec114"/>
</dbReference>
<feature type="region of interest" description="Disordered" evidence="1">
    <location>
        <begin position="299"/>
        <end position="409"/>
    </location>
</feature>
<dbReference type="OrthoDB" id="5360255at2759"/>
<dbReference type="KEGG" id="aluc:AKAW2_80238S"/>
<feature type="compositionally biased region" description="Low complexity" evidence="1">
    <location>
        <begin position="201"/>
        <end position="213"/>
    </location>
</feature>
<evidence type="ECO:0000313" key="3">
    <source>
        <dbReference type="Proteomes" id="UP000661280"/>
    </source>
</evidence>
<proteinExistence type="predicted"/>